<dbReference type="GO" id="GO:0047746">
    <property type="term" value="F:chlorophyllase activity"/>
    <property type="evidence" value="ECO:0007669"/>
    <property type="project" value="TreeGrafter"/>
</dbReference>
<dbReference type="EMBL" id="CP136897">
    <property type="protein sequence ID" value="WOL17286.1"/>
    <property type="molecule type" value="Genomic_DNA"/>
</dbReference>
<protein>
    <submittedName>
        <fullName evidence="1">Chlorophyllase-1</fullName>
    </submittedName>
</protein>
<dbReference type="Pfam" id="PF07224">
    <property type="entry name" value="Chlorophyllase"/>
    <property type="match status" value="1"/>
</dbReference>
<accession>A0AAQ3QLM7</accession>
<evidence type="ECO:0000313" key="1">
    <source>
        <dbReference type="EMBL" id="WOL17286.1"/>
    </source>
</evidence>
<evidence type="ECO:0000313" key="2">
    <source>
        <dbReference type="Proteomes" id="UP001327560"/>
    </source>
</evidence>
<keyword evidence="2" id="KW-1185">Reference proteome</keyword>
<dbReference type="Gene3D" id="3.40.50.1820">
    <property type="entry name" value="alpha/beta hydrolase"/>
    <property type="match status" value="1"/>
</dbReference>
<gene>
    <name evidence="1" type="ORF">Cni_G26077</name>
</gene>
<dbReference type="PANTHER" id="PTHR33428">
    <property type="entry name" value="CHLOROPHYLLASE-2, CHLOROPLASTIC"/>
    <property type="match status" value="1"/>
</dbReference>
<proteinExistence type="predicted"/>
<sequence>MAKKAESISVFELGKLEVQTLLIKLEPSKKDDPSPPRPLLVASPKDPGRYPVILLLHGFFLDNTDYRQILLHIASHGFILVAPELYDSKLAVLWHAWSDEDIIRGAKVIDWLPTGLQPALPTGVEANLDRLAIAGHSRGGHSAFSLALGYGSPNLPFSALVGIDPVAGSEWFQVPPRILAGDSPFELGIPVLVIGTGLGHLKKNPCCLPCAPDGFNHEDFYNKCKRTTGYHVVVSEYGHMDILDDDAPFTKCTCKNGVNCRDIMRRTTADLVVAFAEAHLEGDGGDLKAILNDPKLAPTELYPVEYHE</sequence>
<dbReference type="GO" id="GO:0015996">
    <property type="term" value="P:chlorophyll catabolic process"/>
    <property type="evidence" value="ECO:0007669"/>
    <property type="project" value="TreeGrafter"/>
</dbReference>
<dbReference type="Proteomes" id="UP001327560">
    <property type="component" value="Chromosome 8"/>
</dbReference>
<name>A0AAQ3QLM7_9LILI</name>
<dbReference type="SUPFAM" id="SSF53474">
    <property type="entry name" value="alpha/beta-Hydrolases"/>
    <property type="match status" value="1"/>
</dbReference>
<dbReference type="InterPro" id="IPR029058">
    <property type="entry name" value="AB_hydrolase_fold"/>
</dbReference>
<dbReference type="AlphaFoldDB" id="A0AAQ3QLM7"/>
<dbReference type="PANTHER" id="PTHR33428:SF10">
    <property type="entry name" value="CHLOROPHYLLASE-1"/>
    <property type="match status" value="1"/>
</dbReference>
<organism evidence="1 2">
    <name type="scientific">Canna indica</name>
    <name type="common">Indian-shot</name>
    <dbReference type="NCBI Taxonomy" id="4628"/>
    <lineage>
        <taxon>Eukaryota</taxon>
        <taxon>Viridiplantae</taxon>
        <taxon>Streptophyta</taxon>
        <taxon>Embryophyta</taxon>
        <taxon>Tracheophyta</taxon>
        <taxon>Spermatophyta</taxon>
        <taxon>Magnoliopsida</taxon>
        <taxon>Liliopsida</taxon>
        <taxon>Zingiberales</taxon>
        <taxon>Cannaceae</taxon>
        <taxon>Canna</taxon>
    </lineage>
</organism>
<reference evidence="1 2" key="1">
    <citation type="submission" date="2023-10" db="EMBL/GenBank/DDBJ databases">
        <title>Chromosome-scale genome assembly provides insights into flower coloration mechanisms of Canna indica.</title>
        <authorList>
            <person name="Li C."/>
        </authorList>
    </citation>
    <scope>NUCLEOTIDE SEQUENCE [LARGE SCALE GENOMIC DNA]</scope>
    <source>
        <tissue evidence="1">Flower</tissue>
    </source>
</reference>
<dbReference type="InterPro" id="IPR017395">
    <property type="entry name" value="Chlorophyllase-like"/>
</dbReference>